<reference evidence="1" key="2">
    <citation type="submission" date="2020-05" db="UniProtKB">
        <authorList>
            <consortium name="EnsemblMetazoa"/>
        </authorList>
    </citation>
    <scope>IDENTIFICATION</scope>
    <source>
        <strain evidence="1">MINIMUS1</strain>
    </source>
</reference>
<dbReference type="PANTHER" id="PTHR14553:SF1">
    <property type="entry name" value="SIMILAR TO CHROMOSOME 1 OPEN READING FRAME 50"/>
    <property type="match status" value="1"/>
</dbReference>
<dbReference type="PANTHER" id="PTHR14553">
    <property type="entry name" value="UNCHARACTERIZED PROTEIN C1ORF50"/>
    <property type="match status" value="1"/>
</dbReference>
<dbReference type="EnsemblMetazoa" id="AMIN001610-RA">
    <property type="protein sequence ID" value="AMIN001610-PA"/>
    <property type="gene ID" value="AMIN001610"/>
</dbReference>
<accession>A0A182VU67</accession>
<evidence type="ECO:0000313" key="2">
    <source>
        <dbReference type="Proteomes" id="UP000075920"/>
    </source>
</evidence>
<dbReference type="AlphaFoldDB" id="A0A182VU67"/>
<reference evidence="2" key="1">
    <citation type="submission" date="2013-03" db="EMBL/GenBank/DDBJ databases">
        <title>The Genome Sequence of Anopheles minimus MINIMUS1.</title>
        <authorList>
            <consortium name="The Broad Institute Genomics Platform"/>
            <person name="Neafsey D.E."/>
            <person name="Walton C."/>
            <person name="Walker B."/>
            <person name="Young S.K."/>
            <person name="Zeng Q."/>
            <person name="Gargeya S."/>
            <person name="Fitzgerald M."/>
            <person name="Haas B."/>
            <person name="Abouelleil A."/>
            <person name="Allen A.W."/>
            <person name="Alvarado L."/>
            <person name="Arachchi H.M."/>
            <person name="Berlin A.M."/>
            <person name="Chapman S.B."/>
            <person name="Gainer-Dewar J."/>
            <person name="Goldberg J."/>
            <person name="Griggs A."/>
            <person name="Gujja S."/>
            <person name="Hansen M."/>
            <person name="Howarth C."/>
            <person name="Imamovic A."/>
            <person name="Ireland A."/>
            <person name="Larimer J."/>
            <person name="McCowan C."/>
            <person name="Murphy C."/>
            <person name="Pearson M."/>
            <person name="Poon T.W."/>
            <person name="Priest M."/>
            <person name="Roberts A."/>
            <person name="Saif S."/>
            <person name="Shea T."/>
            <person name="Sisk P."/>
            <person name="Sykes S."/>
            <person name="Wortman J."/>
            <person name="Nusbaum C."/>
            <person name="Birren B."/>
        </authorList>
    </citation>
    <scope>NUCLEOTIDE SEQUENCE [LARGE SCALE GENOMIC DNA]</scope>
    <source>
        <strain evidence="2">MINIMUS1</strain>
    </source>
</reference>
<proteinExistence type="predicted"/>
<sequence>MDLEPAAKEYQEALSKVKLVERNPAPNGTEIVSIMLSPNDWGPKGCEHQYQGSYKLEYDQTWTPMDKFEQVQESLRWAQKVLDTGLNSNRNGFLSIDDVAANDKHTES</sequence>
<name>A0A182VU67_9DIPT</name>
<dbReference type="STRING" id="112268.A0A182VU67"/>
<dbReference type="InterPro" id="IPR019534">
    <property type="entry name" value="DUF2452"/>
</dbReference>
<dbReference type="Proteomes" id="UP000075920">
    <property type="component" value="Unassembled WGS sequence"/>
</dbReference>
<organism evidence="1 2">
    <name type="scientific">Anopheles minimus</name>
    <dbReference type="NCBI Taxonomy" id="112268"/>
    <lineage>
        <taxon>Eukaryota</taxon>
        <taxon>Metazoa</taxon>
        <taxon>Ecdysozoa</taxon>
        <taxon>Arthropoda</taxon>
        <taxon>Hexapoda</taxon>
        <taxon>Insecta</taxon>
        <taxon>Pterygota</taxon>
        <taxon>Neoptera</taxon>
        <taxon>Endopterygota</taxon>
        <taxon>Diptera</taxon>
        <taxon>Nematocera</taxon>
        <taxon>Culicoidea</taxon>
        <taxon>Culicidae</taxon>
        <taxon>Anophelinae</taxon>
        <taxon>Anopheles</taxon>
    </lineage>
</organism>
<dbReference type="VEuPathDB" id="VectorBase:AMIN001610"/>
<keyword evidence="2" id="KW-1185">Reference proteome</keyword>
<dbReference type="Pfam" id="PF10504">
    <property type="entry name" value="DUF2452"/>
    <property type="match status" value="1"/>
</dbReference>
<evidence type="ECO:0000313" key="1">
    <source>
        <dbReference type="EnsemblMetazoa" id="AMIN001610-PA"/>
    </source>
</evidence>
<protein>
    <submittedName>
        <fullName evidence="1">Uncharacterized protein</fullName>
    </submittedName>
</protein>